<organism evidence="1">
    <name type="scientific">virus sp. ctML55</name>
    <dbReference type="NCBI Taxonomy" id="2827627"/>
    <lineage>
        <taxon>Viruses</taxon>
    </lineage>
</organism>
<evidence type="ECO:0000313" key="1">
    <source>
        <dbReference type="EMBL" id="DAE30835.1"/>
    </source>
</evidence>
<accession>A0A8S5RI44</accession>
<protein>
    <submittedName>
        <fullName evidence="1">Uncharacterized protein</fullName>
    </submittedName>
</protein>
<name>A0A8S5RI44_9VIRU</name>
<dbReference type="EMBL" id="BK059105">
    <property type="protein sequence ID" value="DAE30835.1"/>
    <property type="molecule type" value="Genomic_DNA"/>
</dbReference>
<reference evidence="1" key="1">
    <citation type="journal article" date="2021" name="Proc. Natl. Acad. Sci. U.S.A.">
        <title>A Catalog of Tens of Thousands of Viruses from Human Metagenomes Reveals Hidden Associations with Chronic Diseases.</title>
        <authorList>
            <person name="Tisza M.J."/>
            <person name="Buck C.B."/>
        </authorList>
    </citation>
    <scope>NUCLEOTIDE SEQUENCE</scope>
    <source>
        <strain evidence="1">CtML55</strain>
    </source>
</reference>
<proteinExistence type="predicted"/>
<sequence length="33" mass="3578">MNLLADLLAPPLNNPYFFPAFSSADAIFLTVPP</sequence>